<organism evidence="1">
    <name type="scientific">Anguilla anguilla</name>
    <name type="common">European freshwater eel</name>
    <name type="synonym">Muraena anguilla</name>
    <dbReference type="NCBI Taxonomy" id="7936"/>
    <lineage>
        <taxon>Eukaryota</taxon>
        <taxon>Metazoa</taxon>
        <taxon>Chordata</taxon>
        <taxon>Craniata</taxon>
        <taxon>Vertebrata</taxon>
        <taxon>Euteleostomi</taxon>
        <taxon>Actinopterygii</taxon>
        <taxon>Neopterygii</taxon>
        <taxon>Teleostei</taxon>
        <taxon>Anguilliformes</taxon>
        <taxon>Anguillidae</taxon>
        <taxon>Anguilla</taxon>
    </lineage>
</organism>
<evidence type="ECO:0000313" key="1">
    <source>
        <dbReference type="EMBL" id="JAH52512.1"/>
    </source>
</evidence>
<reference evidence="1" key="2">
    <citation type="journal article" date="2015" name="Fish Shellfish Immunol.">
        <title>Early steps in the European eel (Anguilla anguilla)-Vibrio vulnificus interaction in the gills: Role of the RtxA13 toxin.</title>
        <authorList>
            <person name="Callol A."/>
            <person name="Pajuelo D."/>
            <person name="Ebbesson L."/>
            <person name="Teles M."/>
            <person name="MacKenzie S."/>
            <person name="Amaro C."/>
        </authorList>
    </citation>
    <scope>NUCLEOTIDE SEQUENCE</scope>
</reference>
<proteinExistence type="predicted"/>
<name>A0A0E9TGC7_ANGAN</name>
<reference evidence="1" key="1">
    <citation type="submission" date="2014-11" db="EMBL/GenBank/DDBJ databases">
        <authorList>
            <person name="Amaro Gonzalez C."/>
        </authorList>
    </citation>
    <scope>NUCLEOTIDE SEQUENCE</scope>
</reference>
<accession>A0A0E9TGC7</accession>
<protein>
    <submittedName>
        <fullName evidence="1">Uncharacterized protein</fullName>
    </submittedName>
</protein>
<dbReference type="AlphaFoldDB" id="A0A0E9TGC7"/>
<dbReference type="EMBL" id="GBXM01056065">
    <property type="protein sequence ID" value="JAH52512.1"/>
    <property type="molecule type" value="Transcribed_RNA"/>
</dbReference>
<sequence>MVTDPTATTLGEIKEARKLMRTPCQGLPHLFRLVSAF</sequence>